<name>A0A538S763_UNCEI</name>
<dbReference type="PANTHER" id="PTHR30250">
    <property type="entry name" value="PST FAMILY PREDICTED COLANIC ACID TRANSPORTER"/>
    <property type="match status" value="1"/>
</dbReference>
<evidence type="ECO:0000313" key="7">
    <source>
        <dbReference type="EMBL" id="TMQ47191.1"/>
    </source>
</evidence>
<dbReference type="GO" id="GO:0005886">
    <property type="term" value="C:plasma membrane"/>
    <property type="evidence" value="ECO:0007669"/>
    <property type="project" value="UniProtKB-SubCell"/>
</dbReference>
<evidence type="ECO:0000256" key="5">
    <source>
        <dbReference type="ARBA" id="ARBA00023136"/>
    </source>
</evidence>
<dbReference type="InterPro" id="IPR050833">
    <property type="entry name" value="Poly_Biosynth_Transport"/>
</dbReference>
<feature type="transmembrane region" description="Helical" evidence="6">
    <location>
        <begin position="224"/>
        <end position="242"/>
    </location>
</feature>
<evidence type="ECO:0000256" key="6">
    <source>
        <dbReference type="SAM" id="Phobius"/>
    </source>
</evidence>
<evidence type="ECO:0000256" key="1">
    <source>
        <dbReference type="ARBA" id="ARBA00004651"/>
    </source>
</evidence>
<evidence type="ECO:0000256" key="2">
    <source>
        <dbReference type="ARBA" id="ARBA00022475"/>
    </source>
</evidence>
<feature type="transmembrane region" description="Helical" evidence="6">
    <location>
        <begin position="434"/>
        <end position="452"/>
    </location>
</feature>
<evidence type="ECO:0008006" key="9">
    <source>
        <dbReference type="Google" id="ProtNLM"/>
    </source>
</evidence>
<feature type="transmembrane region" description="Helical" evidence="6">
    <location>
        <begin position="312"/>
        <end position="334"/>
    </location>
</feature>
<dbReference type="Pfam" id="PF01943">
    <property type="entry name" value="Polysacc_synt"/>
    <property type="match status" value="1"/>
</dbReference>
<proteinExistence type="predicted"/>
<dbReference type="PANTHER" id="PTHR30250:SF11">
    <property type="entry name" value="O-ANTIGEN TRANSPORTER-RELATED"/>
    <property type="match status" value="1"/>
</dbReference>
<sequence>MPASRLALWKGRALRLWLTAAASAVGALGGIARNKWLALHLDPSGFGVLGQVVAGQTWLGTFTGLGLGVPVTQAIGAAVARGDAAAVRRTVATALSAIAACALGVVVLGLTFAPWIATALLGSSEHAGLVRISMLAVAGLAFQGTVQGIFAGYSDVRPPLTYALVGNVAVVGLVVLLVPRHGLAGAVWSLAAFWPAAIALTLFAHRRAYADALVPPDGGRFDRALGRAMLKVAFAGLALALLDQGTLLALRSHYVRTSGLTANGLLQACLAVSQQIGAVFYSYLGGYAFGKISGMPGVEGIRAYTRKHWPPLAGLAALAFAAVMAGARPLLHLLYSSRFDPAQRMLAWMLVGEFARVCVQTWALGALPLGGVRLWFPIGVAGTVAMPLTYAAARALGAGAMSLPCAYAGAHVLSLAFAAVAMSRRGVTLGLRDLSLLAAALIGLASLAFVLTG</sequence>
<reference evidence="7 8" key="1">
    <citation type="journal article" date="2019" name="Nat. Microbiol.">
        <title>Mediterranean grassland soil C-N compound turnover is dependent on rainfall and depth, and is mediated by genomically divergent microorganisms.</title>
        <authorList>
            <person name="Diamond S."/>
            <person name="Andeer P.F."/>
            <person name="Li Z."/>
            <person name="Crits-Christoph A."/>
            <person name="Burstein D."/>
            <person name="Anantharaman K."/>
            <person name="Lane K.R."/>
            <person name="Thomas B.C."/>
            <person name="Pan C."/>
            <person name="Northen T.R."/>
            <person name="Banfield J.F."/>
        </authorList>
    </citation>
    <scope>NUCLEOTIDE SEQUENCE [LARGE SCALE GENOMIC DNA]</scope>
    <source>
        <strain evidence="7">WS_2</strain>
    </source>
</reference>
<dbReference type="Proteomes" id="UP000317716">
    <property type="component" value="Unassembled WGS sequence"/>
</dbReference>
<organism evidence="7 8">
    <name type="scientific">Eiseniibacteriota bacterium</name>
    <dbReference type="NCBI Taxonomy" id="2212470"/>
    <lineage>
        <taxon>Bacteria</taxon>
        <taxon>Candidatus Eiseniibacteriota</taxon>
    </lineage>
</organism>
<dbReference type="InterPro" id="IPR002797">
    <property type="entry name" value="Polysacc_synth"/>
</dbReference>
<feature type="transmembrane region" description="Helical" evidence="6">
    <location>
        <begin position="405"/>
        <end position="422"/>
    </location>
</feature>
<keyword evidence="3 6" id="KW-0812">Transmembrane</keyword>
<evidence type="ECO:0000256" key="3">
    <source>
        <dbReference type="ARBA" id="ARBA00022692"/>
    </source>
</evidence>
<accession>A0A538S763</accession>
<dbReference type="AlphaFoldDB" id="A0A538S763"/>
<comment type="subcellular location">
    <subcellularLocation>
        <location evidence="1">Cell membrane</location>
        <topology evidence="1">Multi-pass membrane protein</topology>
    </subcellularLocation>
</comment>
<feature type="transmembrane region" description="Helical" evidence="6">
    <location>
        <begin position="185"/>
        <end position="204"/>
    </location>
</feature>
<dbReference type="EMBL" id="VBOS01000545">
    <property type="protein sequence ID" value="TMQ47191.1"/>
    <property type="molecule type" value="Genomic_DNA"/>
</dbReference>
<keyword evidence="2" id="KW-1003">Cell membrane</keyword>
<protein>
    <recommendedName>
        <fullName evidence="9">Polysaccharide biosynthesis protein</fullName>
    </recommendedName>
</protein>
<comment type="caution">
    <text evidence="7">The sequence shown here is derived from an EMBL/GenBank/DDBJ whole genome shotgun (WGS) entry which is preliminary data.</text>
</comment>
<feature type="transmembrane region" description="Helical" evidence="6">
    <location>
        <begin position="374"/>
        <end position="393"/>
    </location>
</feature>
<feature type="transmembrane region" description="Helical" evidence="6">
    <location>
        <begin position="92"/>
        <end position="117"/>
    </location>
</feature>
<keyword evidence="5 6" id="KW-0472">Membrane</keyword>
<keyword evidence="4 6" id="KW-1133">Transmembrane helix</keyword>
<feature type="transmembrane region" description="Helical" evidence="6">
    <location>
        <begin position="160"/>
        <end position="179"/>
    </location>
</feature>
<evidence type="ECO:0000313" key="8">
    <source>
        <dbReference type="Proteomes" id="UP000317716"/>
    </source>
</evidence>
<gene>
    <name evidence="7" type="ORF">E6K72_14235</name>
</gene>
<evidence type="ECO:0000256" key="4">
    <source>
        <dbReference type="ARBA" id="ARBA00022989"/>
    </source>
</evidence>
<feature type="transmembrane region" description="Helical" evidence="6">
    <location>
        <begin position="129"/>
        <end position="153"/>
    </location>
</feature>
<feature type="transmembrane region" description="Helical" evidence="6">
    <location>
        <begin position="346"/>
        <end position="368"/>
    </location>
</feature>
<feature type="transmembrane region" description="Helical" evidence="6">
    <location>
        <begin position="58"/>
        <end position="80"/>
    </location>
</feature>